<feature type="transmembrane region" description="Helical" evidence="3">
    <location>
        <begin position="6"/>
        <end position="27"/>
    </location>
</feature>
<sequence>MTVSQYIIEITLCFLLVLGIFYSIHLGKALSILRRDRRELAELVGRLDESGKRAESGIEKLRTAGDVSGRSLSRMIDQSKMLQNELEMLAERADALAGRLEGVIREGRQVLPEVSTAGGREAEMPLSEQAEPVEMWGSRETESVSTSERASLPSLPASPVMDGSRSYEQKRRQRTAAEQDLIRALRMS</sequence>
<name>A0ABX0JX66_9PROT</name>
<dbReference type="Proteomes" id="UP000631653">
    <property type="component" value="Unassembled WGS sequence"/>
</dbReference>
<dbReference type="EMBL" id="WOSY01000003">
    <property type="protein sequence ID" value="NHN87914.1"/>
    <property type="molecule type" value="Genomic_DNA"/>
</dbReference>
<keyword evidence="6" id="KW-1185">Reference proteome</keyword>
<feature type="compositionally biased region" description="Basic and acidic residues" evidence="2">
    <location>
        <begin position="165"/>
        <end position="188"/>
    </location>
</feature>
<evidence type="ECO:0000313" key="5">
    <source>
        <dbReference type="EMBL" id="NHN87914.1"/>
    </source>
</evidence>
<evidence type="ECO:0000259" key="4">
    <source>
        <dbReference type="Pfam" id="PF20072"/>
    </source>
</evidence>
<keyword evidence="3" id="KW-1133">Transmembrane helix</keyword>
<feature type="coiled-coil region" evidence="1">
    <location>
        <begin position="72"/>
        <end position="99"/>
    </location>
</feature>
<dbReference type="InterPro" id="IPR045531">
    <property type="entry name" value="DUF6468"/>
</dbReference>
<feature type="region of interest" description="Disordered" evidence="2">
    <location>
        <begin position="115"/>
        <end position="188"/>
    </location>
</feature>
<protein>
    <recommendedName>
        <fullName evidence="4">DUF6468 domain-containing protein</fullName>
    </recommendedName>
</protein>
<evidence type="ECO:0000313" key="6">
    <source>
        <dbReference type="Proteomes" id="UP000631653"/>
    </source>
</evidence>
<evidence type="ECO:0000256" key="2">
    <source>
        <dbReference type="SAM" id="MobiDB-lite"/>
    </source>
</evidence>
<dbReference type="Pfam" id="PF20072">
    <property type="entry name" value="DUF6468"/>
    <property type="match status" value="1"/>
</dbReference>
<keyword evidence="3" id="KW-0812">Transmembrane</keyword>
<feature type="domain" description="DUF6468" evidence="4">
    <location>
        <begin position="33"/>
        <end position="108"/>
    </location>
</feature>
<organism evidence="5 6">
    <name type="scientific">Acetobacter conturbans</name>
    <dbReference type="NCBI Taxonomy" id="1737472"/>
    <lineage>
        <taxon>Bacteria</taxon>
        <taxon>Pseudomonadati</taxon>
        <taxon>Pseudomonadota</taxon>
        <taxon>Alphaproteobacteria</taxon>
        <taxon>Acetobacterales</taxon>
        <taxon>Acetobacteraceae</taxon>
        <taxon>Acetobacter</taxon>
    </lineage>
</organism>
<keyword evidence="3" id="KW-0472">Membrane</keyword>
<gene>
    <name evidence="5" type="ORF">GOB81_04620</name>
</gene>
<proteinExistence type="predicted"/>
<reference evidence="5 6" key="1">
    <citation type="journal article" date="2020" name="Int. J. Syst. Evol. Microbiol.">
        <title>Novel acetic acid bacteria from cider fermentations: Acetobacter conturbans sp. nov. and Acetobacter fallax sp. nov.</title>
        <authorList>
            <person name="Sombolestani A.S."/>
            <person name="Cleenwerck I."/>
            <person name="Cnockaert M."/>
            <person name="Borremans W."/>
            <person name="Wieme A.D."/>
            <person name="De Vuyst L."/>
            <person name="Vandamme P."/>
        </authorList>
    </citation>
    <scope>NUCLEOTIDE SEQUENCE [LARGE SCALE GENOMIC DNA]</scope>
    <source>
        <strain evidence="5 6">LMG 1627</strain>
    </source>
</reference>
<comment type="caution">
    <text evidence="5">The sequence shown here is derived from an EMBL/GenBank/DDBJ whole genome shotgun (WGS) entry which is preliminary data.</text>
</comment>
<dbReference type="RefSeq" id="WP_173569193.1">
    <property type="nucleotide sequence ID" value="NZ_WOSY01000003.1"/>
</dbReference>
<keyword evidence="1" id="KW-0175">Coiled coil</keyword>
<evidence type="ECO:0000256" key="3">
    <source>
        <dbReference type="SAM" id="Phobius"/>
    </source>
</evidence>
<evidence type="ECO:0000256" key="1">
    <source>
        <dbReference type="SAM" id="Coils"/>
    </source>
</evidence>
<accession>A0ABX0JX66</accession>